<organism evidence="3">
    <name type="scientific">freshwater metagenome</name>
    <dbReference type="NCBI Taxonomy" id="449393"/>
    <lineage>
        <taxon>unclassified sequences</taxon>
        <taxon>metagenomes</taxon>
        <taxon>ecological metagenomes</taxon>
    </lineage>
</organism>
<evidence type="ECO:0000259" key="2">
    <source>
        <dbReference type="Pfam" id="PF01243"/>
    </source>
</evidence>
<dbReference type="PANTHER" id="PTHR35176">
    <property type="entry name" value="HEME OXYGENASE HI_0854-RELATED"/>
    <property type="match status" value="1"/>
</dbReference>
<dbReference type="Pfam" id="PF01243">
    <property type="entry name" value="PNPOx_N"/>
    <property type="match status" value="1"/>
</dbReference>
<evidence type="ECO:0000256" key="1">
    <source>
        <dbReference type="ARBA" id="ARBA00023002"/>
    </source>
</evidence>
<dbReference type="PANTHER" id="PTHR35176:SF6">
    <property type="entry name" value="HEME OXYGENASE HI_0854-RELATED"/>
    <property type="match status" value="1"/>
</dbReference>
<dbReference type="GO" id="GO:0070967">
    <property type="term" value="F:coenzyme F420 binding"/>
    <property type="evidence" value="ECO:0007669"/>
    <property type="project" value="TreeGrafter"/>
</dbReference>
<dbReference type="InterPro" id="IPR052019">
    <property type="entry name" value="F420H2_bilvrd_red/Heme_oxyg"/>
</dbReference>
<protein>
    <submittedName>
        <fullName evidence="3">Unannotated protein</fullName>
    </submittedName>
</protein>
<dbReference type="EMBL" id="CAEZSR010000169">
    <property type="protein sequence ID" value="CAB4583539.1"/>
    <property type="molecule type" value="Genomic_DNA"/>
</dbReference>
<dbReference type="SUPFAM" id="SSF50475">
    <property type="entry name" value="FMN-binding split barrel"/>
    <property type="match status" value="1"/>
</dbReference>
<evidence type="ECO:0000313" key="3">
    <source>
        <dbReference type="EMBL" id="CAB4583539.1"/>
    </source>
</evidence>
<sequence>MVLLVVPLVVPLVEGVALGSMVGDPTCQHAHMGSLAAGVSLTPDELDELMLSSWNMRVATVGPGTRVNVTPLWFGWAGGKVYFYCRGQKIANLRRTPVCTVLVDRNERFPELQGAMFQGSARVLETVEDEAADEHLDAVRAQMGVKYAGGHGEPAPADTSGLRFEASARGRHWRWVVFTPDHLVTWDNHKLPRR</sequence>
<keyword evidence="1" id="KW-0560">Oxidoreductase</keyword>
<dbReference type="Gene3D" id="2.30.110.10">
    <property type="entry name" value="Electron Transport, Fmn-binding Protein, Chain A"/>
    <property type="match status" value="1"/>
</dbReference>
<dbReference type="InterPro" id="IPR011576">
    <property type="entry name" value="Pyridox_Oxase_N"/>
</dbReference>
<name>A0A6J6F7B1_9ZZZZ</name>
<dbReference type="GO" id="GO:0005829">
    <property type="term" value="C:cytosol"/>
    <property type="evidence" value="ECO:0007669"/>
    <property type="project" value="TreeGrafter"/>
</dbReference>
<gene>
    <name evidence="3" type="ORF">UFOPK1493_03249</name>
</gene>
<reference evidence="3" key="1">
    <citation type="submission" date="2020-05" db="EMBL/GenBank/DDBJ databases">
        <authorList>
            <person name="Chiriac C."/>
            <person name="Salcher M."/>
            <person name="Ghai R."/>
            <person name="Kavagutti S V."/>
        </authorList>
    </citation>
    <scope>NUCLEOTIDE SEQUENCE</scope>
</reference>
<dbReference type="AlphaFoldDB" id="A0A6J6F7B1"/>
<feature type="domain" description="Pyridoxamine 5'-phosphate oxidase N-terminal" evidence="2">
    <location>
        <begin position="43"/>
        <end position="166"/>
    </location>
</feature>
<dbReference type="InterPro" id="IPR012349">
    <property type="entry name" value="Split_barrel_FMN-bd"/>
</dbReference>
<proteinExistence type="predicted"/>
<dbReference type="GO" id="GO:0016627">
    <property type="term" value="F:oxidoreductase activity, acting on the CH-CH group of donors"/>
    <property type="evidence" value="ECO:0007669"/>
    <property type="project" value="TreeGrafter"/>
</dbReference>
<accession>A0A6J6F7B1</accession>